<feature type="compositionally biased region" description="Basic and acidic residues" evidence="1">
    <location>
        <begin position="23"/>
        <end position="37"/>
    </location>
</feature>
<protein>
    <submittedName>
        <fullName evidence="2">Uncharacterized protein</fullName>
    </submittedName>
</protein>
<name>A0A6A6R6M0_9PEZI</name>
<organism evidence="2 3">
    <name type="scientific">Lophium mytilinum</name>
    <dbReference type="NCBI Taxonomy" id="390894"/>
    <lineage>
        <taxon>Eukaryota</taxon>
        <taxon>Fungi</taxon>
        <taxon>Dikarya</taxon>
        <taxon>Ascomycota</taxon>
        <taxon>Pezizomycotina</taxon>
        <taxon>Dothideomycetes</taxon>
        <taxon>Pleosporomycetidae</taxon>
        <taxon>Mytilinidiales</taxon>
        <taxon>Mytilinidiaceae</taxon>
        <taxon>Lophium</taxon>
    </lineage>
</organism>
<accession>A0A6A6R6M0</accession>
<reference evidence="2" key="1">
    <citation type="journal article" date="2020" name="Stud. Mycol.">
        <title>101 Dothideomycetes genomes: a test case for predicting lifestyles and emergence of pathogens.</title>
        <authorList>
            <person name="Haridas S."/>
            <person name="Albert R."/>
            <person name="Binder M."/>
            <person name="Bloem J."/>
            <person name="Labutti K."/>
            <person name="Salamov A."/>
            <person name="Andreopoulos B."/>
            <person name="Baker S."/>
            <person name="Barry K."/>
            <person name="Bills G."/>
            <person name="Bluhm B."/>
            <person name="Cannon C."/>
            <person name="Castanera R."/>
            <person name="Culley D."/>
            <person name="Daum C."/>
            <person name="Ezra D."/>
            <person name="Gonzalez J."/>
            <person name="Henrissat B."/>
            <person name="Kuo A."/>
            <person name="Liang C."/>
            <person name="Lipzen A."/>
            <person name="Lutzoni F."/>
            <person name="Magnuson J."/>
            <person name="Mondo S."/>
            <person name="Nolan M."/>
            <person name="Ohm R."/>
            <person name="Pangilinan J."/>
            <person name="Park H.-J."/>
            <person name="Ramirez L."/>
            <person name="Alfaro M."/>
            <person name="Sun H."/>
            <person name="Tritt A."/>
            <person name="Yoshinaga Y."/>
            <person name="Zwiers L.-H."/>
            <person name="Turgeon B."/>
            <person name="Goodwin S."/>
            <person name="Spatafora J."/>
            <person name="Crous P."/>
            <person name="Grigoriev I."/>
        </authorList>
    </citation>
    <scope>NUCLEOTIDE SEQUENCE</scope>
    <source>
        <strain evidence="2">CBS 269.34</strain>
    </source>
</reference>
<dbReference type="AlphaFoldDB" id="A0A6A6R6M0"/>
<evidence type="ECO:0000313" key="3">
    <source>
        <dbReference type="Proteomes" id="UP000799750"/>
    </source>
</evidence>
<feature type="compositionally biased region" description="Low complexity" evidence="1">
    <location>
        <begin position="53"/>
        <end position="65"/>
    </location>
</feature>
<feature type="region of interest" description="Disordered" evidence="1">
    <location>
        <begin position="520"/>
        <end position="546"/>
    </location>
</feature>
<dbReference type="Proteomes" id="UP000799750">
    <property type="component" value="Unassembled WGS sequence"/>
</dbReference>
<feature type="compositionally biased region" description="Acidic residues" evidence="1">
    <location>
        <begin position="81"/>
        <end position="93"/>
    </location>
</feature>
<feature type="compositionally biased region" description="Polar residues" evidence="1">
    <location>
        <begin position="1"/>
        <end position="21"/>
    </location>
</feature>
<feature type="compositionally biased region" description="Low complexity" evidence="1">
    <location>
        <begin position="525"/>
        <end position="540"/>
    </location>
</feature>
<evidence type="ECO:0000313" key="2">
    <source>
        <dbReference type="EMBL" id="KAF2499520.1"/>
    </source>
</evidence>
<dbReference type="OrthoDB" id="5350396at2759"/>
<gene>
    <name evidence="2" type="ORF">BU16DRAFT_274389</name>
</gene>
<dbReference type="EMBL" id="MU004184">
    <property type="protein sequence ID" value="KAF2499520.1"/>
    <property type="molecule type" value="Genomic_DNA"/>
</dbReference>
<keyword evidence="3" id="KW-1185">Reference proteome</keyword>
<sequence>MREASDSPTPATRIKNSTLTDEQLARKLQNDWNKETKGIAVEAPISEENRAMSGGSFSSINSSSSKRVFRRDQEVVANSDSDTDSSEGLEDMDYLLQQNTKKPPAPSPREQMPSQITVFSKGITRLKKSILPPTKKYKFSIDSLVEETRKNKKQEEDFAAARAKLAEPNLESAPSDSVEKTLVSIVEDDEGGSKTERLLLAMRRTNALQRDPTWHFFRDDVEGQSRRIFPKSCLPRKGWASMFKEPNKRDQAFMAGYARQVFRYQDLPEELANWMIDELAFFPRDGINTEYINTLECCPGVLSSLLTPEKLNDIFHRLGAKDVGADPTKVLAPSFDSPSRPKQLLPTGLRWIVQLLQQAASDLTQDSQVQALNILLRLSFDDSINFDVPLRNIIQDTIKELLESISDAERSQHLQQVINNLITAVEDPVLQNQLVTSLPTSSPLTHRFQRRLALAFFLHPTPVTESLTSAALPAIIYDHLGTSPHLQITRDFSYTGLGARMSLLDKAIGPGFSTLSFLAAPPTPASSSTEPSASNTNANTPLLPSPEEKAFNESIDLLAARIKLLSNQITDASTSGMDRCEAKSVCQRLHYRLEGAVRTRGRRIKGVFGDGDEDEGKMIFKRFFQKDKADVGGVM</sequence>
<evidence type="ECO:0000256" key="1">
    <source>
        <dbReference type="SAM" id="MobiDB-lite"/>
    </source>
</evidence>
<feature type="region of interest" description="Disordered" evidence="1">
    <location>
        <begin position="1"/>
        <end position="112"/>
    </location>
</feature>
<proteinExistence type="predicted"/>